<dbReference type="PANTHER" id="PTHR43133">
    <property type="entry name" value="RNA POLYMERASE ECF-TYPE SIGMA FACTO"/>
    <property type="match status" value="1"/>
</dbReference>
<name>A0ABY7GWN7_9BACT</name>
<keyword evidence="3" id="KW-0731">Sigma factor</keyword>
<accession>A0ABY7GWN7</accession>
<dbReference type="Gene3D" id="1.10.10.10">
    <property type="entry name" value="Winged helix-like DNA-binding domain superfamily/Winged helix DNA-binding domain"/>
    <property type="match status" value="1"/>
</dbReference>
<evidence type="ECO:0000256" key="2">
    <source>
        <dbReference type="ARBA" id="ARBA00023015"/>
    </source>
</evidence>
<evidence type="ECO:0000256" key="1">
    <source>
        <dbReference type="ARBA" id="ARBA00010641"/>
    </source>
</evidence>
<sequence>MSAQETHAEPKPTPEVVSRLVANHREFLGFLQARVGSRAVAEDILQDAFVRGLNKLGDLRDDEAAIAWFYRLLRNAVIDRRRRDAAAGRRLDALAAELDEAVEPAPELRGAVCQCVARLADTLKPEYAEALRRIELDGLAVKDYAAEAGITANNAAVRVFRAREALKKQVARSCGTCAEHGCLDCTCGAGGCGS</sequence>
<keyword evidence="8" id="KW-1185">Reference proteome</keyword>
<dbReference type="RefSeq" id="WP_269033759.1">
    <property type="nucleotide sequence ID" value="NZ_CP114040.1"/>
</dbReference>
<dbReference type="InterPro" id="IPR013324">
    <property type="entry name" value="RNA_pol_sigma_r3/r4-like"/>
</dbReference>
<dbReference type="Proteomes" id="UP001164459">
    <property type="component" value="Chromosome"/>
</dbReference>
<feature type="domain" description="RNA polymerase sigma-70 region 2" evidence="5">
    <location>
        <begin position="22"/>
        <end position="85"/>
    </location>
</feature>
<proteinExistence type="inferred from homology"/>
<protein>
    <submittedName>
        <fullName evidence="7">Sigma-70 family RNA polymerase sigma factor</fullName>
    </submittedName>
</protein>
<evidence type="ECO:0000256" key="4">
    <source>
        <dbReference type="ARBA" id="ARBA00023163"/>
    </source>
</evidence>
<feature type="domain" description="RNA polymerase sigma factor 70 region 4 type 2" evidence="6">
    <location>
        <begin position="114"/>
        <end position="166"/>
    </location>
</feature>
<dbReference type="InterPro" id="IPR013325">
    <property type="entry name" value="RNA_pol_sigma_r2"/>
</dbReference>
<dbReference type="EMBL" id="CP114040">
    <property type="protein sequence ID" value="WAS91395.1"/>
    <property type="molecule type" value="Genomic_DNA"/>
</dbReference>
<evidence type="ECO:0000256" key="3">
    <source>
        <dbReference type="ARBA" id="ARBA00023082"/>
    </source>
</evidence>
<comment type="similarity">
    <text evidence="1">Belongs to the sigma-70 factor family. ECF subfamily.</text>
</comment>
<evidence type="ECO:0000259" key="5">
    <source>
        <dbReference type="Pfam" id="PF04542"/>
    </source>
</evidence>
<dbReference type="InterPro" id="IPR013249">
    <property type="entry name" value="RNA_pol_sigma70_r4_t2"/>
</dbReference>
<dbReference type="Pfam" id="PF04542">
    <property type="entry name" value="Sigma70_r2"/>
    <property type="match status" value="1"/>
</dbReference>
<organism evidence="7 8">
    <name type="scientific">Nannocystis punicea</name>
    <dbReference type="NCBI Taxonomy" id="2995304"/>
    <lineage>
        <taxon>Bacteria</taxon>
        <taxon>Pseudomonadati</taxon>
        <taxon>Myxococcota</taxon>
        <taxon>Polyangia</taxon>
        <taxon>Nannocystales</taxon>
        <taxon>Nannocystaceae</taxon>
        <taxon>Nannocystis</taxon>
    </lineage>
</organism>
<dbReference type="SUPFAM" id="SSF88946">
    <property type="entry name" value="Sigma2 domain of RNA polymerase sigma factors"/>
    <property type="match status" value="1"/>
</dbReference>
<keyword evidence="4" id="KW-0804">Transcription</keyword>
<dbReference type="NCBIfam" id="TIGR02937">
    <property type="entry name" value="sigma70-ECF"/>
    <property type="match status" value="1"/>
</dbReference>
<dbReference type="PANTHER" id="PTHR43133:SF51">
    <property type="entry name" value="RNA POLYMERASE SIGMA FACTOR"/>
    <property type="match status" value="1"/>
</dbReference>
<dbReference type="SUPFAM" id="SSF88659">
    <property type="entry name" value="Sigma3 and sigma4 domains of RNA polymerase sigma factors"/>
    <property type="match status" value="1"/>
</dbReference>
<dbReference type="InterPro" id="IPR014284">
    <property type="entry name" value="RNA_pol_sigma-70_dom"/>
</dbReference>
<keyword evidence="2" id="KW-0805">Transcription regulation</keyword>
<dbReference type="InterPro" id="IPR036388">
    <property type="entry name" value="WH-like_DNA-bd_sf"/>
</dbReference>
<gene>
    <name evidence="7" type="ORF">O0S08_34845</name>
</gene>
<evidence type="ECO:0000313" key="8">
    <source>
        <dbReference type="Proteomes" id="UP001164459"/>
    </source>
</evidence>
<dbReference type="InterPro" id="IPR039425">
    <property type="entry name" value="RNA_pol_sigma-70-like"/>
</dbReference>
<reference evidence="7" key="1">
    <citation type="submission" date="2022-11" db="EMBL/GenBank/DDBJ databases">
        <title>Minimal conservation of predation-associated metabolite biosynthetic gene clusters underscores biosynthetic potential of Myxococcota including descriptions for ten novel species: Archangium lansinium sp. nov., Myxococcus landrumus sp. nov., Nannocystis bai.</title>
        <authorList>
            <person name="Ahearne A."/>
            <person name="Stevens C."/>
            <person name="Dowd S."/>
        </authorList>
    </citation>
    <scope>NUCLEOTIDE SEQUENCE</scope>
    <source>
        <strain evidence="7">Fl3</strain>
    </source>
</reference>
<dbReference type="InterPro" id="IPR007627">
    <property type="entry name" value="RNA_pol_sigma70_r2"/>
</dbReference>
<evidence type="ECO:0000259" key="6">
    <source>
        <dbReference type="Pfam" id="PF08281"/>
    </source>
</evidence>
<dbReference type="Pfam" id="PF08281">
    <property type="entry name" value="Sigma70_r4_2"/>
    <property type="match status" value="1"/>
</dbReference>
<evidence type="ECO:0000313" key="7">
    <source>
        <dbReference type="EMBL" id="WAS91395.1"/>
    </source>
</evidence>
<dbReference type="Gene3D" id="1.10.1740.10">
    <property type="match status" value="1"/>
</dbReference>